<reference evidence="1" key="1">
    <citation type="submission" date="2020-12" db="EMBL/GenBank/DDBJ databases">
        <title>Metabolic potential, ecology and presence of endohyphal bacteria is reflected in genomic diversity of Mucoromycotina.</title>
        <authorList>
            <person name="Muszewska A."/>
            <person name="Okrasinska A."/>
            <person name="Steczkiewicz K."/>
            <person name="Drgas O."/>
            <person name="Orlowska M."/>
            <person name="Perlinska-Lenart U."/>
            <person name="Aleksandrzak-Piekarczyk T."/>
            <person name="Szatraj K."/>
            <person name="Zielenkiewicz U."/>
            <person name="Pilsyk S."/>
            <person name="Malc E."/>
            <person name="Mieczkowski P."/>
            <person name="Kruszewska J.S."/>
            <person name="Biernat P."/>
            <person name="Pawlowska J."/>
        </authorList>
    </citation>
    <scope>NUCLEOTIDE SEQUENCE</scope>
    <source>
        <strain evidence="1">WA0000067209</strain>
    </source>
</reference>
<accession>A0A8H7PHX8</accession>
<dbReference type="OrthoDB" id="2310775at2759"/>
<keyword evidence="2" id="KW-1185">Reference proteome</keyword>
<organism evidence="1 2">
    <name type="scientific">Mortierella isabellina</name>
    <name type="common">Filamentous fungus</name>
    <name type="synonym">Umbelopsis isabellina</name>
    <dbReference type="NCBI Taxonomy" id="91625"/>
    <lineage>
        <taxon>Eukaryota</taxon>
        <taxon>Fungi</taxon>
        <taxon>Fungi incertae sedis</taxon>
        <taxon>Mucoromycota</taxon>
        <taxon>Mucoromycotina</taxon>
        <taxon>Umbelopsidomycetes</taxon>
        <taxon>Umbelopsidales</taxon>
        <taxon>Umbelopsidaceae</taxon>
        <taxon>Umbelopsis</taxon>
    </lineage>
</organism>
<dbReference type="EMBL" id="JAEPQZ010000013">
    <property type="protein sequence ID" value="KAG2174332.1"/>
    <property type="molecule type" value="Genomic_DNA"/>
</dbReference>
<dbReference type="AlphaFoldDB" id="A0A8H7PHX8"/>
<dbReference type="Proteomes" id="UP000654370">
    <property type="component" value="Unassembled WGS sequence"/>
</dbReference>
<evidence type="ECO:0000313" key="2">
    <source>
        <dbReference type="Proteomes" id="UP000654370"/>
    </source>
</evidence>
<protein>
    <submittedName>
        <fullName evidence="1">Uncharacterized protein</fullName>
    </submittedName>
</protein>
<evidence type="ECO:0000313" key="1">
    <source>
        <dbReference type="EMBL" id="KAG2174332.1"/>
    </source>
</evidence>
<proteinExistence type="predicted"/>
<sequence>MPLPVPKAANTEPGVLPTGDAYHKLHEFLQDHRAAQQISIDDDHYQKGLVCAVNEDGKRNAVVLNIDRQGISSYLRQAGYEQTGKVPDSTAEIFKRQTSQ</sequence>
<name>A0A8H7PHX8_MORIS</name>
<gene>
    <name evidence="1" type="ORF">INT43_004355</name>
</gene>
<comment type="caution">
    <text evidence="1">The sequence shown here is derived from an EMBL/GenBank/DDBJ whole genome shotgun (WGS) entry which is preliminary data.</text>
</comment>